<evidence type="ECO:0000256" key="2">
    <source>
        <dbReference type="ARBA" id="ARBA00023015"/>
    </source>
</evidence>
<feature type="region of interest" description="Disordered" evidence="6">
    <location>
        <begin position="136"/>
        <end position="181"/>
    </location>
</feature>
<dbReference type="SMART" id="SM00338">
    <property type="entry name" value="BRLZ"/>
    <property type="match status" value="1"/>
</dbReference>
<dbReference type="Pfam" id="PF07716">
    <property type="entry name" value="bZIP_2"/>
    <property type="match status" value="1"/>
</dbReference>
<dbReference type="GO" id="GO:0000981">
    <property type="term" value="F:DNA-binding transcription factor activity, RNA polymerase II-specific"/>
    <property type="evidence" value="ECO:0007669"/>
    <property type="project" value="TreeGrafter"/>
</dbReference>
<dbReference type="EMBL" id="CAJFCJ010000003">
    <property type="protein sequence ID" value="CAD5113137.1"/>
    <property type="molecule type" value="Genomic_DNA"/>
</dbReference>
<keyword evidence="4" id="KW-0804">Transcription</keyword>
<dbReference type="PROSITE" id="PS50217">
    <property type="entry name" value="BZIP"/>
    <property type="match status" value="1"/>
</dbReference>
<evidence type="ECO:0000313" key="8">
    <source>
        <dbReference type="EMBL" id="CAD5113137.1"/>
    </source>
</evidence>
<dbReference type="InterPro" id="IPR004827">
    <property type="entry name" value="bZIP"/>
</dbReference>
<dbReference type="InterPro" id="IPR040223">
    <property type="entry name" value="PAR_bZIP"/>
</dbReference>
<dbReference type="Proteomes" id="UP000549394">
    <property type="component" value="Unassembled WGS sequence"/>
</dbReference>
<evidence type="ECO:0000256" key="5">
    <source>
        <dbReference type="ARBA" id="ARBA00023242"/>
    </source>
</evidence>
<dbReference type="PANTHER" id="PTHR11988:SF27">
    <property type="entry name" value="GH27708P"/>
    <property type="match status" value="1"/>
</dbReference>
<organism evidence="8 9">
    <name type="scientific">Dimorphilus gyrociliatus</name>
    <dbReference type="NCBI Taxonomy" id="2664684"/>
    <lineage>
        <taxon>Eukaryota</taxon>
        <taxon>Metazoa</taxon>
        <taxon>Spiralia</taxon>
        <taxon>Lophotrochozoa</taxon>
        <taxon>Annelida</taxon>
        <taxon>Polychaeta</taxon>
        <taxon>Polychaeta incertae sedis</taxon>
        <taxon>Dinophilidae</taxon>
        <taxon>Dimorphilus</taxon>
    </lineage>
</organism>
<feature type="compositionally biased region" description="Polar residues" evidence="6">
    <location>
        <begin position="91"/>
        <end position="102"/>
    </location>
</feature>
<dbReference type="PANTHER" id="PTHR11988">
    <property type="entry name" value="THYROTROPH EMBRYONIC FACTOR RELATED"/>
    <property type="match status" value="1"/>
</dbReference>
<evidence type="ECO:0000259" key="7">
    <source>
        <dbReference type="PROSITE" id="PS50217"/>
    </source>
</evidence>
<reference evidence="8 9" key="1">
    <citation type="submission" date="2020-08" db="EMBL/GenBank/DDBJ databases">
        <authorList>
            <person name="Hejnol A."/>
        </authorList>
    </citation>
    <scope>NUCLEOTIDE SEQUENCE [LARGE SCALE GENOMIC DNA]</scope>
</reference>
<dbReference type="GO" id="GO:0005634">
    <property type="term" value="C:nucleus"/>
    <property type="evidence" value="ECO:0007669"/>
    <property type="project" value="UniProtKB-SubCell"/>
</dbReference>
<name>A0A7I8VBR8_9ANNE</name>
<sequence>MATAAASRHSWTNLDYESPVNMDFDLDLHATMTNTSSYSQPVNESVWTSPDRGNILDISDRKVSATTPLQHLEQCMTQVSNVSNYNRIPQSMLGHNSPNTSAHAPVSPLSGSNDSSTGDFLVRNHLCDEFSHHHQIAQSRKRYKQATPPDQKDDKYWQRRQKNNIAAKRSRDAKRNKEQETMQKAANLEKANTELKRQVNELQQKNKELTRRLSKYENDKTFLS</sequence>
<evidence type="ECO:0000256" key="6">
    <source>
        <dbReference type="SAM" id="MobiDB-lite"/>
    </source>
</evidence>
<keyword evidence="5" id="KW-0539">Nucleus</keyword>
<comment type="subcellular location">
    <subcellularLocation>
        <location evidence="1">Nucleus</location>
    </subcellularLocation>
</comment>
<dbReference type="AlphaFoldDB" id="A0A7I8VBR8"/>
<keyword evidence="9" id="KW-1185">Reference proteome</keyword>
<evidence type="ECO:0000256" key="1">
    <source>
        <dbReference type="ARBA" id="ARBA00004123"/>
    </source>
</evidence>
<dbReference type="CDD" id="cd14695">
    <property type="entry name" value="bZIP_HLF"/>
    <property type="match status" value="1"/>
</dbReference>
<comment type="caution">
    <text evidence="8">The sequence shown here is derived from an EMBL/GenBank/DDBJ whole genome shotgun (WGS) entry which is preliminary data.</text>
</comment>
<keyword evidence="3" id="KW-0238">DNA-binding</keyword>
<evidence type="ECO:0000256" key="3">
    <source>
        <dbReference type="ARBA" id="ARBA00023125"/>
    </source>
</evidence>
<keyword evidence="2" id="KW-0805">Transcription regulation</keyword>
<dbReference type="Gene3D" id="1.20.5.170">
    <property type="match status" value="1"/>
</dbReference>
<accession>A0A7I8VBR8</accession>
<feature type="domain" description="BZIP" evidence="7">
    <location>
        <begin position="153"/>
        <end position="216"/>
    </location>
</feature>
<dbReference type="SUPFAM" id="SSF57959">
    <property type="entry name" value="Leucine zipper domain"/>
    <property type="match status" value="1"/>
</dbReference>
<feature type="region of interest" description="Disordered" evidence="6">
    <location>
        <begin position="91"/>
        <end position="117"/>
    </location>
</feature>
<dbReference type="GO" id="GO:0000978">
    <property type="term" value="F:RNA polymerase II cis-regulatory region sequence-specific DNA binding"/>
    <property type="evidence" value="ECO:0007669"/>
    <property type="project" value="TreeGrafter"/>
</dbReference>
<gene>
    <name evidence="8" type="ORF">DGYR_LOCUS2175</name>
</gene>
<evidence type="ECO:0000256" key="4">
    <source>
        <dbReference type="ARBA" id="ARBA00023163"/>
    </source>
</evidence>
<protein>
    <submittedName>
        <fullName evidence="8">DgyrCDS2327</fullName>
    </submittedName>
</protein>
<evidence type="ECO:0000313" key="9">
    <source>
        <dbReference type="Proteomes" id="UP000549394"/>
    </source>
</evidence>
<dbReference type="OrthoDB" id="6151507at2759"/>
<dbReference type="InterPro" id="IPR046347">
    <property type="entry name" value="bZIP_sf"/>
</dbReference>
<proteinExistence type="predicted"/>
<feature type="compositionally biased region" description="Basic and acidic residues" evidence="6">
    <location>
        <begin position="169"/>
        <end position="181"/>
    </location>
</feature>